<reference evidence="2 3" key="1">
    <citation type="submission" date="2018-06" db="EMBL/GenBank/DDBJ databases">
        <title>Genome conservation of Clostridium tetani.</title>
        <authorList>
            <person name="Bruggemann H."/>
            <person name="Popoff M.R."/>
        </authorList>
    </citation>
    <scope>NUCLEOTIDE SEQUENCE [LARGE SCALE GENOMIC DNA]</scope>
    <source>
        <strain evidence="2 3">2017.061</strain>
    </source>
</reference>
<organism evidence="2 3">
    <name type="scientific">Clostridium tetani</name>
    <dbReference type="NCBI Taxonomy" id="1513"/>
    <lineage>
        <taxon>Bacteria</taxon>
        <taxon>Bacillati</taxon>
        <taxon>Bacillota</taxon>
        <taxon>Clostridia</taxon>
        <taxon>Eubacteriales</taxon>
        <taxon>Clostridiaceae</taxon>
        <taxon>Clostridium</taxon>
    </lineage>
</organism>
<evidence type="ECO:0000256" key="1">
    <source>
        <dbReference type="SAM" id="MobiDB-lite"/>
    </source>
</evidence>
<dbReference type="InterPro" id="IPR006482">
    <property type="entry name" value="Cas7_Csh2/Csh2"/>
</dbReference>
<dbReference type="RefSeq" id="WP_129030191.1">
    <property type="nucleotide sequence ID" value="NZ_QMAP01000004.1"/>
</dbReference>
<dbReference type="GO" id="GO:0043571">
    <property type="term" value="P:maintenance of CRISPR repeat elements"/>
    <property type="evidence" value="ECO:0007669"/>
    <property type="project" value="InterPro"/>
</dbReference>
<feature type="compositionally biased region" description="Basic and acidic residues" evidence="1">
    <location>
        <begin position="157"/>
        <end position="170"/>
    </location>
</feature>
<proteinExistence type="predicted"/>
<protein>
    <submittedName>
        <fullName evidence="2">CRISPR-associated protein</fullName>
    </submittedName>
</protein>
<evidence type="ECO:0000313" key="3">
    <source>
        <dbReference type="Proteomes" id="UP000290921"/>
    </source>
</evidence>
<evidence type="ECO:0000313" key="2">
    <source>
        <dbReference type="EMBL" id="RXI49546.1"/>
    </source>
</evidence>
<name>A0A4V1LEV5_CLOTA</name>
<feature type="region of interest" description="Disordered" evidence="1">
    <location>
        <begin position="154"/>
        <end position="173"/>
    </location>
</feature>
<comment type="caution">
    <text evidence="2">The sequence shown here is derived from an EMBL/GenBank/DDBJ whole genome shotgun (WGS) entry which is preliminary data.</text>
</comment>
<dbReference type="AlphaFoldDB" id="A0A4V1LEV5"/>
<sequence length="317" mass="36748">MNKRVYGVLGIVSRMSNWNADFTGYPKMTSSGDVFGSDKAFKYPMKKMWENGREKVLYIKSIKFQENKKKERELIPRTLKERYEYIFDVEDLKKNKDSEEVLKNLFTAIDVKNFGATFAEEGNNISITGAVQIGQGFNKYKETYAEEQQILSPFRDPNQKEKSKDGEEAKSSTLGTKIVSNEAHYFYPFTVNPSAYSQFEEIGVTNGYTEEDYEKFKETSMIAATSFNTNSKIGCENEFALFVETKEDLYLPDLSQYVDFEKVEDKNIIKLSCSELLNSFENEIENIEIYYNSYTTEIKSDEIKKAKKFNIFTKKEV</sequence>
<dbReference type="Proteomes" id="UP000290921">
    <property type="component" value="Unassembled WGS sequence"/>
</dbReference>
<gene>
    <name evidence="2" type="ORF">DP130_04635</name>
</gene>
<accession>A0A4V1LEV5</accession>
<dbReference type="Pfam" id="PF05107">
    <property type="entry name" value="Cas_Cas7"/>
    <property type="match status" value="1"/>
</dbReference>
<dbReference type="EMBL" id="QMAP01000004">
    <property type="protein sequence ID" value="RXI49546.1"/>
    <property type="molecule type" value="Genomic_DNA"/>
</dbReference>